<evidence type="ECO:0000313" key="3">
    <source>
        <dbReference type="Proteomes" id="UP000034182"/>
    </source>
</evidence>
<proteinExistence type="predicted"/>
<accession>A0A0G2DT76</accession>
<gene>
    <name evidence="2" type="ORF">UCDDS831_g08705</name>
</gene>
<dbReference type="AlphaFoldDB" id="A0A0G2DT76"/>
<organism evidence="2 3">
    <name type="scientific">Diplodia seriata</name>
    <dbReference type="NCBI Taxonomy" id="420778"/>
    <lineage>
        <taxon>Eukaryota</taxon>
        <taxon>Fungi</taxon>
        <taxon>Dikarya</taxon>
        <taxon>Ascomycota</taxon>
        <taxon>Pezizomycotina</taxon>
        <taxon>Dothideomycetes</taxon>
        <taxon>Dothideomycetes incertae sedis</taxon>
        <taxon>Botryosphaeriales</taxon>
        <taxon>Botryosphaeriaceae</taxon>
        <taxon>Diplodia</taxon>
    </lineage>
</organism>
<dbReference type="EMBL" id="LAQI01000256">
    <property type="protein sequence ID" value="KKY13879.1"/>
    <property type="molecule type" value="Genomic_DNA"/>
</dbReference>
<name>A0A0G2DT76_9PEZI</name>
<sequence length="668" mass="76362">MKMPDSNESDAISASSHPQTLPDTSYFDNDGDLRILVYDEDVPKVFVASSKAMSFVCSPWKRMLAGDFKEAQADLSGMKEISLPEDDPRALSILLNIAHLRFDNLPKGIMSFEAFRDLIVLSNKYCATVILKPWLSTWAQVIPGSYHFDYTCGREELLFIYWELGEEEEMEKLARELTWDIGINKDGQFVNKKGKVLIPEDSYCYYPPGFLDSMLCLRAQTISCMLDELYGYRAGLDFEQPSTEIIPWSVHTLFDKIMDVEISQFPGESDYDDHSYCNFYKGFRKSIKNIRGNLASPVLESHRVHMERQKELLSASQHDITAATLPAHATTTDVACMRDFPEMKVLPEAVYFDEQGDTRILVRDGCDTYNKAFIVSSKALGFASHVWKKMQSGHFKEGQPGTDGMMTIFLPHDETDALTILLNIAHLRFDRLSRDPLPFDQLRALATLTDKYGATIMLRPWIKDWVGSLWGFGDWDAGQEEWLMIAWEYGYEDKFETLARDLTRYSGANENGKLVTHAGRVLDPDNEDCRFPPGIIESIMSARKHVMDKMLDVLYDYVEQYLHEKRVCARKCDCMFLGYMIRFLSSVGLKLERRFQSSDTVSLSIDGLSSKIHETKDQLCQASKCHGCKNIVSILELQLSIRSIQEYQPSAVLESHRIHMQRQKALLV</sequence>
<protein>
    <submittedName>
        <fullName evidence="2">Putative nuclear pore protein</fullName>
    </submittedName>
</protein>
<reference evidence="2 3" key="1">
    <citation type="submission" date="2015-03" db="EMBL/GenBank/DDBJ databases">
        <authorList>
            <person name="Morales-Cruz A."/>
            <person name="Amrine K.C."/>
            <person name="Cantu D."/>
        </authorList>
    </citation>
    <scope>NUCLEOTIDE SEQUENCE [LARGE SCALE GENOMIC DNA]</scope>
    <source>
        <strain evidence="2">DS831</strain>
    </source>
</reference>
<feature type="region of interest" description="Disordered" evidence="1">
    <location>
        <begin position="1"/>
        <end position="23"/>
    </location>
</feature>
<evidence type="ECO:0000313" key="2">
    <source>
        <dbReference type="EMBL" id="KKY13879.1"/>
    </source>
</evidence>
<feature type="compositionally biased region" description="Polar residues" evidence="1">
    <location>
        <begin position="9"/>
        <end position="23"/>
    </location>
</feature>
<evidence type="ECO:0000256" key="1">
    <source>
        <dbReference type="SAM" id="MobiDB-lite"/>
    </source>
</evidence>
<reference evidence="2 3" key="2">
    <citation type="submission" date="2015-05" db="EMBL/GenBank/DDBJ databases">
        <title>Distinctive expansion of gene families associated with plant cell wall degradation and secondary metabolism in the genomes of grapevine trunk pathogens.</title>
        <authorList>
            <person name="Lawrence D.P."/>
            <person name="Travadon R."/>
            <person name="Rolshausen P.E."/>
            <person name="Baumgartner K."/>
        </authorList>
    </citation>
    <scope>NUCLEOTIDE SEQUENCE [LARGE SCALE GENOMIC DNA]</scope>
    <source>
        <strain evidence="2">DS831</strain>
    </source>
</reference>
<comment type="caution">
    <text evidence="2">The sequence shown here is derived from an EMBL/GenBank/DDBJ whole genome shotgun (WGS) entry which is preliminary data.</text>
</comment>
<dbReference type="Proteomes" id="UP000034182">
    <property type="component" value="Unassembled WGS sequence"/>
</dbReference>